<dbReference type="AlphaFoldDB" id="A0A1Q9BST0"/>
<comment type="caution">
    <text evidence="1">The sequence shown here is derived from an EMBL/GenBank/DDBJ whole genome shotgun (WGS) entry which is preliminary data.</text>
</comment>
<sequence>AACLPSVVEASSLAPPVCSASVEGALGSSSCEQDSVLAVQDVPQHLFHGRFFLDLCSGAEAPVTKAMRALGADCFEPLDIIHGEHCDLLSDDCFDRLLGLSASGLIGAALADLDDSGQIVFAKIAFVPSQDRQAFLAIEPGQPFRLNVLEKLLRVCDDSEAELCSSLREGVRLGVDFDIPPSEHWPLRSDEPELADLVICEGAWRSASDNPTQVRELIASELQEGWIEEYSSLSEIQSKFTSVAVGKLGLVVAEGLCSLVPWG</sequence>
<keyword evidence="2" id="KW-1185">Reference proteome</keyword>
<accession>A0A1Q9BST0</accession>
<feature type="non-terminal residue" evidence="1">
    <location>
        <position position="1"/>
    </location>
</feature>
<protein>
    <submittedName>
        <fullName evidence="1">Uncharacterized protein</fullName>
    </submittedName>
</protein>
<proteinExistence type="predicted"/>
<dbReference type="EMBL" id="LSRX01004888">
    <property type="protein sequence ID" value="OLP73727.1"/>
    <property type="molecule type" value="Genomic_DNA"/>
</dbReference>
<organism evidence="1 2">
    <name type="scientific">Symbiodinium microadriaticum</name>
    <name type="common">Dinoflagellate</name>
    <name type="synonym">Zooxanthella microadriatica</name>
    <dbReference type="NCBI Taxonomy" id="2951"/>
    <lineage>
        <taxon>Eukaryota</taxon>
        <taxon>Sar</taxon>
        <taxon>Alveolata</taxon>
        <taxon>Dinophyceae</taxon>
        <taxon>Suessiales</taxon>
        <taxon>Symbiodiniaceae</taxon>
        <taxon>Symbiodinium</taxon>
    </lineage>
</organism>
<dbReference type="OrthoDB" id="434200at2759"/>
<name>A0A1Q9BST0_SYMMI</name>
<dbReference type="Proteomes" id="UP000186817">
    <property type="component" value="Unassembled WGS sequence"/>
</dbReference>
<evidence type="ECO:0000313" key="2">
    <source>
        <dbReference type="Proteomes" id="UP000186817"/>
    </source>
</evidence>
<evidence type="ECO:0000313" key="1">
    <source>
        <dbReference type="EMBL" id="OLP73727.1"/>
    </source>
</evidence>
<reference evidence="1 2" key="1">
    <citation type="submission" date="2016-02" db="EMBL/GenBank/DDBJ databases">
        <title>Genome analysis of coral dinoflagellate symbionts highlights evolutionary adaptations to a symbiotic lifestyle.</title>
        <authorList>
            <person name="Aranda M."/>
            <person name="Li Y."/>
            <person name="Liew Y.J."/>
            <person name="Baumgarten S."/>
            <person name="Simakov O."/>
            <person name="Wilson M."/>
            <person name="Piel J."/>
            <person name="Ashoor H."/>
            <person name="Bougouffa S."/>
            <person name="Bajic V.B."/>
            <person name="Ryu T."/>
            <person name="Ravasi T."/>
            <person name="Bayer T."/>
            <person name="Micklem G."/>
            <person name="Kim H."/>
            <person name="Bhak J."/>
            <person name="Lajeunesse T.C."/>
            <person name="Voolstra C.R."/>
        </authorList>
    </citation>
    <scope>NUCLEOTIDE SEQUENCE [LARGE SCALE GENOMIC DNA]</scope>
    <source>
        <strain evidence="1 2">CCMP2467</strain>
    </source>
</reference>
<gene>
    <name evidence="1" type="ORF">AK812_SmicGene46939</name>
</gene>